<dbReference type="PANTHER" id="PTHR19957">
    <property type="entry name" value="SYNTAXIN"/>
    <property type="match status" value="1"/>
</dbReference>
<comment type="similarity">
    <text evidence="1">Belongs to the syntaxin family.</text>
</comment>
<dbReference type="InterPro" id="IPR010989">
    <property type="entry name" value="SNARE"/>
</dbReference>
<dbReference type="AlphaFoldDB" id="A0AAU9JGV8"/>
<evidence type="ECO:0000256" key="2">
    <source>
        <dbReference type="SAM" id="Phobius"/>
    </source>
</evidence>
<proteinExistence type="inferred from homology"/>
<evidence type="ECO:0000313" key="5">
    <source>
        <dbReference type="Proteomes" id="UP001162131"/>
    </source>
</evidence>
<dbReference type="Pfam" id="PF14523">
    <property type="entry name" value="Syntaxin_2"/>
    <property type="match status" value="1"/>
</dbReference>
<keyword evidence="2" id="KW-0472">Membrane</keyword>
<comment type="caution">
    <text evidence="4">The sequence shown here is derived from an EMBL/GenBank/DDBJ whole genome shotgun (WGS) entry which is preliminary data.</text>
</comment>
<dbReference type="EMBL" id="CAJZBQ010000032">
    <property type="protein sequence ID" value="CAG9322774.1"/>
    <property type="molecule type" value="Genomic_DNA"/>
</dbReference>
<keyword evidence="5" id="KW-1185">Reference proteome</keyword>
<feature type="domain" description="T-SNARE coiled-coil homology" evidence="3">
    <location>
        <begin position="134"/>
        <end position="196"/>
    </location>
</feature>
<dbReference type="GO" id="GO:0012505">
    <property type="term" value="C:endomembrane system"/>
    <property type="evidence" value="ECO:0007669"/>
    <property type="project" value="TreeGrafter"/>
</dbReference>
<dbReference type="Gene3D" id="1.20.58.70">
    <property type="match status" value="1"/>
</dbReference>
<evidence type="ECO:0000313" key="4">
    <source>
        <dbReference type="EMBL" id="CAG9322774.1"/>
    </source>
</evidence>
<protein>
    <recommendedName>
        <fullName evidence="3">t-SNARE coiled-coil homology domain-containing protein</fullName>
    </recommendedName>
</protein>
<dbReference type="Gene3D" id="1.20.5.110">
    <property type="match status" value="1"/>
</dbReference>
<feature type="transmembrane region" description="Helical" evidence="2">
    <location>
        <begin position="207"/>
        <end position="231"/>
    </location>
</feature>
<dbReference type="SUPFAM" id="SSF47661">
    <property type="entry name" value="t-snare proteins"/>
    <property type="match status" value="1"/>
</dbReference>
<dbReference type="InterPro" id="IPR000727">
    <property type="entry name" value="T_SNARE_dom"/>
</dbReference>
<reference evidence="4" key="1">
    <citation type="submission" date="2021-09" db="EMBL/GenBank/DDBJ databases">
        <authorList>
            <consortium name="AG Swart"/>
            <person name="Singh M."/>
            <person name="Singh A."/>
            <person name="Seah K."/>
            <person name="Emmerich C."/>
        </authorList>
    </citation>
    <scope>NUCLEOTIDE SEQUENCE</scope>
    <source>
        <strain evidence="4">ATCC30299</strain>
    </source>
</reference>
<keyword evidence="2" id="KW-0812">Transmembrane</keyword>
<dbReference type="PROSITE" id="PS50192">
    <property type="entry name" value="T_SNARE"/>
    <property type="match status" value="1"/>
</dbReference>
<dbReference type="PANTHER" id="PTHR19957:SF38">
    <property type="entry name" value="LD27581P"/>
    <property type="match status" value="1"/>
</dbReference>
<evidence type="ECO:0000256" key="1">
    <source>
        <dbReference type="ARBA" id="ARBA00009063"/>
    </source>
</evidence>
<dbReference type="GO" id="GO:0000149">
    <property type="term" value="F:SNARE binding"/>
    <property type="evidence" value="ECO:0007669"/>
    <property type="project" value="TreeGrafter"/>
</dbReference>
<dbReference type="GO" id="GO:0005484">
    <property type="term" value="F:SNAP receptor activity"/>
    <property type="evidence" value="ECO:0007669"/>
    <property type="project" value="TreeGrafter"/>
</dbReference>
<dbReference type="Pfam" id="PF05739">
    <property type="entry name" value="SNARE"/>
    <property type="match status" value="1"/>
</dbReference>
<organism evidence="4 5">
    <name type="scientific">Blepharisma stoltei</name>
    <dbReference type="NCBI Taxonomy" id="1481888"/>
    <lineage>
        <taxon>Eukaryota</taxon>
        <taxon>Sar</taxon>
        <taxon>Alveolata</taxon>
        <taxon>Ciliophora</taxon>
        <taxon>Postciliodesmatophora</taxon>
        <taxon>Heterotrichea</taxon>
        <taxon>Heterotrichida</taxon>
        <taxon>Blepharismidae</taxon>
        <taxon>Blepharisma</taxon>
    </lineage>
</organism>
<dbReference type="InterPro" id="IPR045242">
    <property type="entry name" value="Syntaxin"/>
</dbReference>
<dbReference type="GO" id="GO:0006906">
    <property type="term" value="P:vesicle fusion"/>
    <property type="evidence" value="ECO:0007669"/>
    <property type="project" value="TreeGrafter"/>
</dbReference>
<dbReference type="GO" id="GO:0006886">
    <property type="term" value="P:intracellular protein transport"/>
    <property type="evidence" value="ECO:0007669"/>
    <property type="project" value="TreeGrafter"/>
</dbReference>
<sequence>MSTYNNSQSALQEQAMMVREFNQRIKKLKDLSAQLGSAKDNPKLHSSITKEREDAIDLCKRIIRSFKEKPPSRAEKPQHDKLAKEFEALSKQFQNLCQVSLEKQKTYVEEEKTQQGYEQEQAEESFRSVGGLDEALLRDRMEEVQQLEKDMITVNAMFKDVSNMVVEQGAMLDSAENNVDVAVKETGRAVVELDKAENYQKKSKNKLYCILGIVVVVVAVLGAVIAVPIALG</sequence>
<dbReference type="SMART" id="SM00397">
    <property type="entry name" value="t_SNARE"/>
    <property type="match status" value="1"/>
</dbReference>
<evidence type="ECO:0000259" key="3">
    <source>
        <dbReference type="PROSITE" id="PS50192"/>
    </source>
</evidence>
<keyword evidence="2" id="KW-1133">Transmembrane helix</keyword>
<dbReference type="InterPro" id="IPR006011">
    <property type="entry name" value="Syntaxin_N"/>
</dbReference>
<gene>
    <name evidence="4" type="ORF">BSTOLATCC_MIC31890</name>
</gene>
<accession>A0AAU9JGV8</accession>
<dbReference type="GO" id="GO:0031201">
    <property type="term" value="C:SNARE complex"/>
    <property type="evidence" value="ECO:0007669"/>
    <property type="project" value="TreeGrafter"/>
</dbReference>
<dbReference type="Proteomes" id="UP001162131">
    <property type="component" value="Unassembled WGS sequence"/>
</dbReference>
<name>A0AAU9JGV8_9CILI</name>
<dbReference type="GO" id="GO:0048278">
    <property type="term" value="P:vesicle docking"/>
    <property type="evidence" value="ECO:0007669"/>
    <property type="project" value="TreeGrafter"/>
</dbReference>